<gene>
    <name evidence="2" type="ORF">P344_02290</name>
</gene>
<dbReference type="AlphaFoldDB" id="W0GKX3"/>
<feature type="transmembrane region" description="Helical" evidence="1">
    <location>
        <begin position="303"/>
        <end position="328"/>
    </location>
</feature>
<evidence type="ECO:0000313" key="2">
    <source>
        <dbReference type="EMBL" id="AHI57805.1"/>
    </source>
</evidence>
<dbReference type="RefSeq" id="WP_025317192.1">
    <property type="nucleotide sequence ID" value="NZ_CP002082.1"/>
</dbReference>
<dbReference type="KEGG" id="smia:P344_02290"/>
<sequence>MFKWNDKVHFYVRLAALIALSLFLIVDVTLATYDPQPQFRMLSYTERISNYYSFFTTQTNYLVAFYFFLYLFDSKFKNTKPHFVIRLGVTTYITITMLVFWLGLFTQKGQAEQYNTYRWVATVVLHLVMPITMIINYVLTTGEYYYPYEKHHKSFLWLIMIYMVAYLIIIVIRGTYRHLEGKPEHTLFPYFFLNYFGPGGIPLLLSSIIMICTLAVALQYFYIWVNNMLYVKMHHKEPFVKTKLERSRLQVSKLCLTGGIIGLITTTINFLISMVLLLLLVVFDSDDLDVSLEGVPIPGGHSTMAIVAALVVSVFLITAFIICFVLAMQRRIGGRIAGGIVLIMLIFVSWIWIIGPIFSIIGGILMLAGKEKVRSDRLFPTSPALMHNNEIIDVKVKTKKVKKTKPKSAKT</sequence>
<keyword evidence="1" id="KW-1133">Transmembrane helix</keyword>
<dbReference type="EMBL" id="CP006720">
    <property type="protein sequence ID" value="AHI57805.1"/>
    <property type="molecule type" value="Genomic_DNA"/>
</dbReference>
<keyword evidence="1" id="KW-0812">Transmembrane</keyword>
<dbReference type="OrthoDB" id="390280at2"/>
<dbReference type="Proteomes" id="UP000019260">
    <property type="component" value="Chromosome"/>
</dbReference>
<feature type="transmembrane region" description="Helical" evidence="1">
    <location>
        <begin position="254"/>
        <end position="283"/>
    </location>
</feature>
<keyword evidence="3" id="KW-1185">Reference proteome</keyword>
<feature type="transmembrane region" description="Helical" evidence="1">
    <location>
        <begin position="117"/>
        <end position="139"/>
    </location>
</feature>
<proteinExistence type="predicted"/>
<feature type="transmembrane region" description="Helical" evidence="1">
    <location>
        <begin position="340"/>
        <end position="368"/>
    </location>
</feature>
<feature type="transmembrane region" description="Helical" evidence="1">
    <location>
        <begin position="84"/>
        <end position="105"/>
    </location>
</feature>
<feature type="transmembrane region" description="Helical" evidence="1">
    <location>
        <begin position="155"/>
        <end position="176"/>
    </location>
</feature>
<keyword evidence="1" id="KW-0472">Membrane</keyword>
<feature type="transmembrane region" description="Helical" evidence="1">
    <location>
        <begin position="51"/>
        <end position="72"/>
    </location>
</feature>
<dbReference type="HOGENOM" id="CLU_741675_0_0_14"/>
<dbReference type="KEGG" id="smir:SMM_0384"/>
<dbReference type="STRING" id="838561.P344_02290"/>
<dbReference type="PATRIC" id="fig|838561.3.peg.439"/>
<feature type="transmembrane region" description="Helical" evidence="1">
    <location>
        <begin position="12"/>
        <end position="31"/>
    </location>
</feature>
<organism evidence="2 3">
    <name type="scientific">Spiroplasma mirum ATCC 29335</name>
    <dbReference type="NCBI Taxonomy" id="838561"/>
    <lineage>
        <taxon>Bacteria</taxon>
        <taxon>Bacillati</taxon>
        <taxon>Mycoplasmatota</taxon>
        <taxon>Mollicutes</taxon>
        <taxon>Entomoplasmatales</taxon>
        <taxon>Spiroplasmataceae</taxon>
        <taxon>Spiroplasma</taxon>
    </lineage>
</organism>
<name>W0GKX3_9MOLU</name>
<feature type="transmembrane region" description="Helical" evidence="1">
    <location>
        <begin position="196"/>
        <end position="223"/>
    </location>
</feature>
<accession>W0GKX3</accession>
<reference evidence="2 3" key="1">
    <citation type="submission" date="2013-09" db="EMBL/GenBank/DDBJ databases">
        <title>Complete genome sequence of Spiroplasma mirum suckling mouse cataract agent.</title>
        <authorList>
            <person name="Landry C.A."/>
            <person name="Bastian F.O."/>
            <person name="Thune R.L."/>
        </authorList>
    </citation>
    <scope>NUCLEOTIDE SEQUENCE [LARGE SCALE GENOMIC DNA]</scope>
    <source>
        <strain evidence="2 3">SMCA</strain>
    </source>
</reference>
<protein>
    <submittedName>
        <fullName evidence="2">Uncharacterized protein</fullName>
    </submittedName>
</protein>
<evidence type="ECO:0000313" key="3">
    <source>
        <dbReference type="Proteomes" id="UP000019260"/>
    </source>
</evidence>
<evidence type="ECO:0000256" key="1">
    <source>
        <dbReference type="SAM" id="Phobius"/>
    </source>
</evidence>